<dbReference type="EMBL" id="JASGXD010000018">
    <property type="protein sequence ID" value="KAK6000349.1"/>
    <property type="molecule type" value="Genomic_DNA"/>
</dbReference>
<gene>
    <name evidence="4" type="ORF">QM012_003981</name>
</gene>
<dbReference type="InterPro" id="IPR042208">
    <property type="entry name" value="D-ser_dehydrat-like_sf"/>
</dbReference>
<keyword evidence="5" id="KW-1185">Reference proteome</keyword>
<comment type="caution">
    <text evidence="4">The sequence shown here is derived from an EMBL/GenBank/DDBJ whole genome shotgun (WGS) entry which is preliminary data.</text>
</comment>
<evidence type="ECO:0000313" key="4">
    <source>
        <dbReference type="EMBL" id="KAK6000349.1"/>
    </source>
</evidence>
<accession>A0ABR0T7B5</accession>
<dbReference type="SMART" id="SM01119">
    <property type="entry name" value="D-ser_dehydrat"/>
    <property type="match status" value="1"/>
</dbReference>
<dbReference type="InterPro" id="IPR029066">
    <property type="entry name" value="PLP-binding_barrel"/>
</dbReference>
<evidence type="ECO:0000259" key="3">
    <source>
        <dbReference type="SMART" id="SM01119"/>
    </source>
</evidence>
<evidence type="ECO:0000256" key="2">
    <source>
        <dbReference type="ARBA" id="ARBA00023239"/>
    </source>
</evidence>
<dbReference type="PANTHER" id="PTHR28004:SF2">
    <property type="entry name" value="D-SERINE DEHYDRATASE"/>
    <property type="match status" value="1"/>
</dbReference>
<comment type="similarity">
    <text evidence="1">Belongs to the DSD1 family.</text>
</comment>
<dbReference type="Pfam" id="PF01168">
    <property type="entry name" value="Ala_racemase_N"/>
    <property type="match status" value="1"/>
</dbReference>
<dbReference type="Pfam" id="PF14031">
    <property type="entry name" value="D-ser_dehydrat"/>
    <property type="match status" value="1"/>
</dbReference>
<dbReference type="Proteomes" id="UP001341245">
    <property type="component" value="Unassembled WGS sequence"/>
</dbReference>
<dbReference type="Gene3D" id="3.20.20.10">
    <property type="entry name" value="Alanine racemase"/>
    <property type="match status" value="1"/>
</dbReference>
<sequence length="447" mass="48854">MSSFTAPSFYPSPSKAALQLQFVGKHLNEVPTPAAVLDLAPIRRNCRAMLDATKALGLGFRAHVKTHKTTELARYQMGHESKDIRLIASTVSEIENLVLYGLPVARSYIPRLAAVVRILGEGAVGLFVDHPQQVESLANLDDSTWPGCVPLYIKIAAPVPRAGLHPKSASIDALVRAIAQTPKVHLVGAYVHMGESYGSNSPQEALEFLMNEVRDAKVGADQIAQALPKNPTSRLKISLGATPTATAVQNALAETEWNQRFRKFIEEVKETYDVEIHAGVYPVLDMQQLATRARPTNVDGKPLLSTENLSLRILVEVASTYNERDKPEALIAAGSMVLAREPCKSYPGWGVVTPWTKDSAPVETSSVYDPEGAKTGWIVGRISQEHGNLTWEGSTDGMRKLEIGEKVMIWPNHACMAGPNLGHYVVVDGDSAEPDQVVDVWSRWRGW</sequence>
<dbReference type="InterPro" id="IPR051466">
    <property type="entry name" value="D-amino_acid_metab_enzyme"/>
</dbReference>
<dbReference type="PANTHER" id="PTHR28004">
    <property type="entry name" value="ZGC:162816-RELATED"/>
    <property type="match status" value="1"/>
</dbReference>
<reference evidence="4 5" key="1">
    <citation type="submission" date="2023-11" db="EMBL/GenBank/DDBJ databases">
        <title>Draft genome sequence and annotation of the polyextremotolerant black yeast-like fungus Aureobasidium pullulans NRRL 62042.</title>
        <authorList>
            <person name="Dielentheis-Frenken M.R.E."/>
            <person name="Wibberg D."/>
            <person name="Blank L.M."/>
            <person name="Tiso T."/>
        </authorList>
    </citation>
    <scope>NUCLEOTIDE SEQUENCE [LARGE SCALE GENOMIC DNA]</scope>
    <source>
        <strain evidence="4 5">NRRL 62042</strain>
    </source>
</reference>
<name>A0ABR0T7B5_AURPU</name>
<dbReference type="SUPFAM" id="SSF51419">
    <property type="entry name" value="PLP-binding barrel"/>
    <property type="match status" value="1"/>
</dbReference>
<proteinExistence type="inferred from homology"/>
<dbReference type="Gene3D" id="2.40.37.20">
    <property type="entry name" value="D-serine dehydratase-like domain"/>
    <property type="match status" value="1"/>
</dbReference>
<organism evidence="4 5">
    <name type="scientific">Aureobasidium pullulans</name>
    <name type="common">Black yeast</name>
    <name type="synonym">Pullularia pullulans</name>
    <dbReference type="NCBI Taxonomy" id="5580"/>
    <lineage>
        <taxon>Eukaryota</taxon>
        <taxon>Fungi</taxon>
        <taxon>Dikarya</taxon>
        <taxon>Ascomycota</taxon>
        <taxon>Pezizomycotina</taxon>
        <taxon>Dothideomycetes</taxon>
        <taxon>Dothideomycetidae</taxon>
        <taxon>Dothideales</taxon>
        <taxon>Saccotheciaceae</taxon>
        <taxon>Aureobasidium</taxon>
    </lineage>
</organism>
<dbReference type="InterPro" id="IPR026956">
    <property type="entry name" value="D-ser_dehydrat-like_dom"/>
</dbReference>
<feature type="domain" description="D-serine dehydratase-like" evidence="3">
    <location>
        <begin position="310"/>
        <end position="428"/>
    </location>
</feature>
<evidence type="ECO:0000313" key="5">
    <source>
        <dbReference type="Proteomes" id="UP001341245"/>
    </source>
</evidence>
<keyword evidence="2" id="KW-0456">Lyase</keyword>
<evidence type="ECO:0000256" key="1">
    <source>
        <dbReference type="ARBA" id="ARBA00005323"/>
    </source>
</evidence>
<protein>
    <recommendedName>
        <fullName evidence="3">D-serine dehydratase-like domain-containing protein</fullName>
    </recommendedName>
</protein>
<dbReference type="InterPro" id="IPR001608">
    <property type="entry name" value="Ala_racemase_N"/>
</dbReference>